<keyword evidence="2" id="KW-1185">Reference proteome</keyword>
<dbReference type="AlphaFoldDB" id="X6M634"/>
<dbReference type="EMBL" id="ASPP01024561">
    <property type="protein sequence ID" value="ETO08912.1"/>
    <property type="molecule type" value="Genomic_DNA"/>
</dbReference>
<reference evidence="1 2" key="1">
    <citation type="journal article" date="2013" name="Curr. Biol.">
        <title>The Genome of the Foraminiferan Reticulomyxa filosa.</title>
        <authorList>
            <person name="Glockner G."/>
            <person name="Hulsmann N."/>
            <person name="Schleicher M."/>
            <person name="Noegel A.A."/>
            <person name="Eichinger L."/>
            <person name="Gallinger C."/>
            <person name="Pawlowski J."/>
            <person name="Sierra R."/>
            <person name="Euteneuer U."/>
            <person name="Pillet L."/>
            <person name="Moustafa A."/>
            <person name="Platzer M."/>
            <person name="Groth M."/>
            <person name="Szafranski K."/>
            <person name="Schliwa M."/>
        </authorList>
    </citation>
    <scope>NUCLEOTIDE SEQUENCE [LARGE SCALE GENOMIC DNA]</scope>
</reference>
<sequence length="166" mass="19983">IRKKILEFKEKKSIVQFFCIRFRVIFYFFEYLKKIENCGKGIKDKFKSIHIEFEDWSNPQELEAFSKNWGQKCLKSNADINLLIGNIIDTRKKKIHVKSAYAHSFLLFVYSNAPVFHDREYIDNIKQRVPCFPVLFACLMRTSILMHPKWVVQLHRCCKRHFIIFN</sequence>
<evidence type="ECO:0000313" key="1">
    <source>
        <dbReference type="EMBL" id="ETO08912.1"/>
    </source>
</evidence>
<organism evidence="1 2">
    <name type="scientific">Reticulomyxa filosa</name>
    <dbReference type="NCBI Taxonomy" id="46433"/>
    <lineage>
        <taxon>Eukaryota</taxon>
        <taxon>Sar</taxon>
        <taxon>Rhizaria</taxon>
        <taxon>Retaria</taxon>
        <taxon>Foraminifera</taxon>
        <taxon>Monothalamids</taxon>
        <taxon>Reticulomyxidae</taxon>
        <taxon>Reticulomyxa</taxon>
    </lineage>
</organism>
<comment type="caution">
    <text evidence="1">The sequence shown here is derived from an EMBL/GenBank/DDBJ whole genome shotgun (WGS) entry which is preliminary data.</text>
</comment>
<feature type="non-terminal residue" evidence="1">
    <location>
        <position position="1"/>
    </location>
</feature>
<proteinExistence type="predicted"/>
<name>X6M634_RETFI</name>
<dbReference type="Proteomes" id="UP000023152">
    <property type="component" value="Unassembled WGS sequence"/>
</dbReference>
<protein>
    <submittedName>
        <fullName evidence="1">Uncharacterized protein</fullName>
    </submittedName>
</protein>
<accession>X6M634</accession>
<gene>
    <name evidence="1" type="ORF">RFI_28475</name>
</gene>
<evidence type="ECO:0000313" key="2">
    <source>
        <dbReference type="Proteomes" id="UP000023152"/>
    </source>
</evidence>